<dbReference type="PANTHER" id="PTHR34456">
    <property type="entry name" value="MITOVIRUS RNA-DEPENDENT RNA POLYMERASE"/>
    <property type="match status" value="1"/>
</dbReference>
<reference evidence="6 7" key="1">
    <citation type="journal article" date="2012" name="Arch. Virol.">
        <title>A novel mycovirus from Clitocybe odora.</title>
        <authorList>
            <person name="Heinze C."/>
        </authorList>
    </citation>
    <scope>NUCLEOTIDE SEQUENCE [LARGE SCALE GENOMIC DNA]</scope>
    <source>
        <strain evidence="6">C-Holm</strain>
    </source>
</reference>
<keyword evidence="3" id="KW-0548">Nucleotidyltransferase</keyword>
<keyword evidence="7" id="KW-1185">Reference proteome</keyword>
<dbReference type="InterPro" id="IPR008686">
    <property type="entry name" value="RNA_pol_mitovir"/>
</dbReference>
<feature type="transmembrane region" description="Helical" evidence="5">
    <location>
        <begin position="880"/>
        <end position="907"/>
    </location>
</feature>
<dbReference type="OrthoDB" id="14837at10239"/>
<dbReference type="GO" id="GO:0003968">
    <property type="term" value="F:RNA-directed RNA polymerase activity"/>
    <property type="evidence" value="ECO:0007669"/>
    <property type="project" value="UniProtKB-KW"/>
</dbReference>
<evidence type="ECO:0000313" key="6">
    <source>
        <dbReference type="EMBL" id="CCG47524.1"/>
    </source>
</evidence>
<dbReference type="PANTHER" id="PTHR34456:SF13">
    <property type="entry name" value="REVERSE TRANSCRIPTASE DOMAIN-CONTAINING PROTEIN"/>
    <property type="match status" value="1"/>
</dbReference>
<dbReference type="RefSeq" id="YP_005352912.1">
    <property type="nucleotide sequence ID" value="NC_017003.1"/>
</dbReference>
<keyword evidence="5" id="KW-1133">Transmembrane helix</keyword>
<feature type="transmembrane region" description="Helical" evidence="5">
    <location>
        <begin position="838"/>
        <end position="860"/>
    </location>
</feature>
<dbReference type="EMBL" id="HE717021">
    <property type="protein sequence ID" value="CCG47524.1"/>
    <property type="molecule type" value="Genomic_RNA"/>
</dbReference>
<name>H8XBW0_9VIRU</name>
<feature type="transmembrane region" description="Helical" evidence="5">
    <location>
        <begin position="919"/>
        <end position="939"/>
    </location>
</feature>
<dbReference type="InterPro" id="IPR043502">
    <property type="entry name" value="DNA/RNA_pol_sf"/>
</dbReference>
<organism evidence="6 7">
    <name type="scientific">Clitocybe odora virus</name>
    <dbReference type="NCBI Taxonomy" id="1162083"/>
    <lineage>
        <taxon>Viruses</taxon>
        <taxon>Riboviria</taxon>
        <taxon>Orthornavirae</taxon>
        <taxon>Lenarviricota</taxon>
        <taxon>Howeltoviricetes</taxon>
        <taxon>Cryppavirales</taxon>
        <taxon>Mitoviridae</taxon>
        <taxon>Duamitovirus</taxon>
        <taxon>Duamitovirus clod1</taxon>
    </lineage>
</organism>
<gene>
    <name evidence="6" type="primary">RdRp</name>
</gene>
<evidence type="ECO:0000256" key="5">
    <source>
        <dbReference type="SAM" id="Phobius"/>
    </source>
</evidence>
<keyword evidence="1" id="KW-0696">RNA-directed RNA polymerase</keyword>
<accession>H8XBW0</accession>
<feature type="region of interest" description="Disordered" evidence="4">
    <location>
        <begin position="1046"/>
        <end position="1074"/>
    </location>
</feature>
<protein>
    <submittedName>
        <fullName evidence="6">RNA dependent RNA polymerase</fullName>
    </submittedName>
</protein>
<dbReference type="Proteomes" id="UP000202824">
    <property type="component" value="Segment"/>
</dbReference>
<evidence type="ECO:0000256" key="2">
    <source>
        <dbReference type="ARBA" id="ARBA00022679"/>
    </source>
</evidence>
<evidence type="ECO:0000256" key="3">
    <source>
        <dbReference type="ARBA" id="ARBA00022695"/>
    </source>
</evidence>
<keyword evidence="2" id="KW-0808">Transferase</keyword>
<keyword evidence="5" id="KW-0472">Membrane</keyword>
<feature type="transmembrane region" description="Helical" evidence="5">
    <location>
        <begin position="1108"/>
        <end position="1127"/>
    </location>
</feature>
<evidence type="ECO:0000256" key="1">
    <source>
        <dbReference type="ARBA" id="ARBA00022484"/>
    </source>
</evidence>
<evidence type="ECO:0000256" key="4">
    <source>
        <dbReference type="SAM" id="MobiDB-lite"/>
    </source>
</evidence>
<dbReference type="GeneID" id="11945846"/>
<evidence type="ECO:0000313" key="7">
    <source>
        <dbReference type="Proteomes" id="UP000202824"/>
    </source>
</evidence>
<dbReference type="KEGG" id="vg:11945846"/>
<proteinExistence type="predicted"/>
<dbReference type="SUPFAM" id="SSF56672">
    <property type="entry name" value="DNA/RNA polymerases"/>
    <property type="match status" value="1"/>
</dbReference>
<sequence length="1136" mass="128512">MIHTLLWIHIMVSFDHLLIRKPGPSHQTLLQVESNTKNMKNISQLLDQKFRFRSFSLGVLSAKAIRNNSLSMVGMVLRLIPTMQGKLTPAIAKDTKSILSQFSRIAKCQGIVGLVKYLKACSVLTQQSISGFKVDNFSPRVSRTNSGIPRILPVHCRRMIRQGHLVYMRLSLTIFSLFRVMRYPGKMKISTITAPYSGTEQMIRIVTKDIPRFVRLFCPSAGRSLIGRFSYVVINKSSPMALRGIASTHPTSLIRAALAFTPKQVESLELLARASHPESQVVITPEGIKEPPTPLPGVMVFINRIRKSVIPSLFGLGINTPSHTGKLGLKEEAAGKVRVFAMVDPWSQMILRPFHLGLFKILRRIRMDGTFNQLKPLERAWGFKSLYSMDLSSATDRLPMRIQVPLIQQLFKLTNAEAEAWRSLLVDRPYYCPPLNTSVMYSVGQPMGALSSWAMLAMTHHLIVQVAAWRSGFDKKKLFRAYAVLGDDIVIFDKKVAKYYHRVLTGLGVECNLAKSIMSHRGIGLEFAKKTFFQGFNVSPSPLTEVLAALKDPIALLQYGKIYGLKFVDLLTVAGFGFRVKSRAHLPYWRQPNKKVRYLLICQMMQAGNLKELFSRSMGSKVGSPLLASTLSSYVSGTLNDLFNQYFKNIRVASALDANTLSEATTYPRLYYDLFWLIYHPFVFNYKILNTRGMALTQTLHHSFRPVKEGVDEAIFDLVERLKSLFTIESMVSSLSLDITKMRRGGDEVPVRVPAPKALRIQNAWKVVFEAFVKKTDPITEKIDQVDVLERSLFPLALISRVFFKSVPKSTIGKLRTMRIARTPFPADLVKSFGYRTLFWFLSGEVIAAFITTSLLYYIGAISIVILDHLWLHNGDLHSLLPLLLVPFGPLIELVKVSFFAALSYFGLAPATIPVSVKILVVTFIGHLGYALTALLHHWDWIVAVYSDFHWNHGGAESIWQMIQFSFGTYYELVLVPLAGFVSSIIKSAYSLSWSYIKESVFWADICWGQNAISYWLWDSFTFLYGYQDYTVTDFRWNVEDQYLPDIPEDPETPQEDDASDTDTITGHEWDGPSHYDWTNQDDGFLIIEPVPTEPWYVRLSQYYVSNAFLISPIIGLIVVPTVKWLLLPASTLIVG</sequence>
<dbReference type="Pfam" id="PF05919">
    <property type="entry name" value="Mitovir_RNA_pol"/>
    <property type="match status" value="1"/>
</dbReference>
<feature type="compositionally biased region" description="Acidic residues" evidence="4">
    <location>
        <begin position="1047"/>
        <end position="1061"/>
    </location>
</feature>
<keyword evidence="5" id="KW-0812">Transmembrane</keyword>